<feature type="transmembrane region" description="Helical" evidence="1">
    <location>
        <begin position="110"/>
        <end position="129"/>
    </location>
</feature>
<feature type="transmembrane region" description="Helical" evidence="1">
    <location>
        <begin position="76"/>
        <end position="98"/>
    </location>
</feature>
<feature type="transmembrane region" description="Helical" evidence="1">
    <location>
        <begin position="171"/>
        <end position="191"/>
    </location>
</feature>
<dbReference type="EMBL" id="FXZC01000002">
    <property type="protein sequence ID" value="SMX73599.1"/>
    <property type="molecule type" value="Genomic_DNA"/>
</dbReference>
<proteinExistence type="predicted"/>
<sequence>MSRQRAANPSDRRAAVVALAEAALTWEPRDWWRLEGLAWAGTKRVPLAQAQVAPPTTLHAMTPPGRPTFLTVLNGIWIIAAFVGGIVLHIFGLAFIAGPLLRGDGDVVDLGWGGLCFAAAAALALVDLVRSASRPDFGEGSSIVAVLYLVPAVLALIAIAAAAAIGSPIHGWIGILGVISGLAIGLISWFASARARRSRRTTPLELLDRAVESTSATTRTRVRSDIAAGIAVLAERGLITAAVGERAEAAVPGHLGLTMAPEVARQVAARPAARG</sequence>
<feature type="transmembrane region" description="Helical" evidence="1">
    <location>
        <begin position="141"/>
        <end position="165"/>
    </location>
</feature>
<keyword evidence="1" id="KW-0472">Membrane</keyword>
<dbReference type="GeneID" id="99772807"/>
<dbReference type="RefSeq" id="WP_101623798.1">
    <property type="nucleotide sequence ID" value="NZ_FXZC01000002.1"/>
</dbReference>
<keyword evidence="1" id="KW-1133">Transmembrane helix</keyword>
<keyword evidence="1" id="KW-0812">Transmembrane</keyword>
<dbReference type="AlphaFoldDB" id="A0A2H1IEE8"/>
<evidence type="ECO:0000256" key="1">
    <source>
        <dbReference type="SAM" id="Phobius"/>
    </source>
</evidence>
<evidence type="ECO:0000313" key="2">
    <source>
        <dbReference type="EMBL" id="SMX73599.1"/>
    </source>
</evidence>
<protein>
    <submittedName>
        <fullName evidence="2">Uncharacterized protein</fullName>
    </submittedName>
</protein>
<gene>
    <name evidence="2" type="ORF">BC102111_01180</name>
</gene>
<dbReference type="Proteomes" id="UP000234333">
    <property type="component" value="Unassembled WGS sequence"/>
</dbReference>
<organism evidence="2 3">
    <name type="scientific">Brevibacterium casei CIP 102111</name>
    <dbReference type="NCBI Taxonomy" id="1255625"/>
    <lineage>
        <taxon>Bacteria</taxon>
        <taxon>Bacillati</taxon>
        <taxon>Actinomycetota</taxon>
        <taxon>Actinomycetes</taxon>
        <taxon>Micrococcales</taxon>
        <taxon>Brevibacteriaceae</taxon>
        <taxon>Brevibacterium</taxon>
    </lineage>
</organism>
<reference evidence="2 3" key="1">
    <citation type="submission" date="2017-03" db="EMBL/GenBank/DDBJ databases">
        <authorList>
            <person name="Afonso C.L."/>
            <person name="Miller P.J."/>
            <person name="Scott M.A."/>
            <person name="Spackman E."/>
            <person name="Goraichik I."/>
            <person name="Dimitrov K.M."/>
            <person name="Suarez D.L."/>
            <person name="Swayne D.E."/>
        </authorList>
    </citation>
    <scope>NUCLEOTIDE SEQUENCE [LARGE SCALE GENOMIC DNA]</scope>
    <source>
        <strain evidence="2 3">CIP 102111</strain>
    </source>
</reference>
<accession>A0A2H1IEE8</accession>
<evidence type="ECO:0000313" key="3">
    <source>
        <dbReference type="Proteomes" id="UP000234333"/>
    </source>
</evidence>
<name>A0A2H1IEE8_9MICO</name>